<dbReference type="PANTHER" id="PTHR46623:SF6">
    <property type="entry name" value="ALPHA_BETA-HYDROLASES SUPERFAMILY PROTEIN"/>
    <property type="match status" value="1"/>
</dbReference>
<keyword evidence="4" id="KW-1185">Reference proteome</keyword>
<name>A0ABX6C1S6_9CHLR</name>
<evidence type="ECO:0000313" key="4">
    <source>
        <dbReference type="Proteomes" id="UP000326331"/>
    </source>
</evidence>
<dbReference type="Gene3D" id="3.40.50.1820">
    <property type="entry name" value="alpha/beta hydrolase"/>
    <property type="match status" value="1"/>
</dbReference>
<protein>
    <submittedName>
        <fullName evidence="3">Dienelactone hydrolase family protein</fullName>
    </submittedName>
</protein>
<dbReference type="InterPro" id="IPR029058">
    <property type="entry name" value="AB_hydrolase_fold"/>
</dbReference>
<gene>
    <name evidence="3" type="ORF">Tbon_02610</name>
</gene>
<feature type="domain" description="Dienelactone hydrolase" evidence="2">
    <location>
        <begin position="59"/>
        <end position="281"/>
    </location>
</feature>
<dbReference type="InterPro" id="IPR051049">
    <property type="entry name" value="Dienelactone_hydrolase-like"/>
</dbReference>
<evidence type="ECO:0000256" key="1">
    <source>
        <dbReference type="SAM" id="MobiDB-lite"/>
    </source>
</evidence>
<dbReference type="Pfam" id="PF01738">
    <property type="entry name" value="DLH"/>
    <property type="match status" value="1"/>
</dbReference>
<keyword evidence="3" id="KW-0378">Hydrolase</keyword>
<dbReference type="InterPro" id="IPR002925">
    <property type="entry name" value="Dienelactn_hydro"/>
</dbReference>
<dbReference type="GO" id="GO:0016787">
    <property type="term" value="F:hydrolase activity"/>
    <property type="evidence" value="ECO:0007669"/>
    <property type="project" value="UniProtKB-KW"/>
</dbReference>
<dbReference type="EMBL" id="CP042829">
    <property type="protein sequence ID" value="QFG02230.1"/>
    <property type="molecule type" value="Genomic_DNA"/>
</dbReference>
<evidence type="ECO:0000313" key="3">
    <source>
        <dbReference type="EMBL" id="QFG02230.1"/>
    </source>
</evidence>
<dbReference type="SUPFAM" id="SSF53474">
    <property type="entry name" value="alpha/beta-Hydrolases"/>
    <property type="match status" value="1"/>
</dbReference>
<accession>A0ABX6C1S6</accession>
<dbReference type="PANTHER" id="PTHR46623">
    <property type="entry name" value="CARBOXYMETHYLENEBUTENOLIDASE-RELATED"/>
    <property type="match status" value="1"/>
</dbReference>
<evidence type="ECO:0000259" key="2">
    <source>
        <dbReference type="Pfam" id="PF01738"/>
    </source>
</evidence>
<reference evidence="3 4" key="1">
    <citation type="submission" date="2019-10" db="EMBL/GenBank/DDBJ databases">
        <title>Thermopilla bonchosmolovskayae gen. nov., sp. nov., a moderately thermophilic Chloroflexi bacterium from a Chukotka hot spring (Arctic, Russia), representing a novel classis Thermopillaia, which include previously uncultivated lineage OLB14.</title>
        <authorList>
            <person name="Kochetkova T.V."/>
            <person name="Zayulina K.S."/>
            <person name="Zhigarkov V.S."/>
            <person name="Minaev N.V."/>
            <person name="Novikov A."/>
            <person name="Toshchakov S.V."/>
            <person name="Elcheninov A.G."/>
            <person name="Kublanov I.V."/>
        </authorList>
    </citation>
    <scope>NUCLEOTIDE SEQUENCE [LARGE SCALE GENOMIC DNA]</scope>
    <source>
        <strain evidence="3 4">3753O</strain>
    </source>
</reference>
<dbReference type="Proteomes" id="UP000326331">
    <property type="component" value="Chromosome"/>
</dbReference>
<proteinExistence type="predicted"/>
<feature type="compositionally biased region" description="Low complexity" evidence="1">
    <location>
        <begin position="1"/>
        <end position="18"/>
    </location>
</feature>
<feature type="region of interest" description="Disordered" evidence="1">
    <location>
        <begin position="1"/>
        <end position="40"/>
    </location>
</feature>
<sequence length="284" mass="29805">MSGSGASAPWPAASNPSSQISRPGRPAHPPGGSPFQRSSGTILPMEAHHQVPLSGGRAMPAFLAAPDDPAPAPRPGILVIHEVFGLNDDIRAQARRVAALGWVALAPDLLAALGPRPLCIVRAFRDLSRGSGPAFEALEAARTWLGARPEVDPARLGVIGFCMGGGFALLLAARAPYRSAAVFYGAVPKDPAALEGACPILAGYGARDRLFAPQGRRLLEHLEHLGIPHDVVIYPDAGHSYMNRHSGLIAKLGAWGPMKVAYNPAAAEDSWRRIADFFAAHLGA</sequence>
<organism evidence="3 4">
    <name type="scientific">Tepidiforma bonchosmolovskayae</name>
    <dbReference type="NCBI Taxonomy" id="2601677"/>
    <lineage>
        <taxon>Bacteria</taxon>
        <taxon>Bacillati</taxon>
        <taxon>Chloroflexota</taxon>
        <taxon>Tepidiformia</taxon>
        <taxon>Tepidiformales</taxon>
        <taxon>Tepidiformaceae</taxon>
        <taxon>Tepidiforma</taxon>
    </lineage>
</organism>